<feature type="domain" description="CxC1-like cysteine cluster associated with KDZ transposases" evidence="3">
    <location>
        <begin position="146"/>
        <end position="251"/>
    </location>
</feature>
<keyword evidence="6" id="KW-1185">Reference proteome</keyword>
<dbReference type="Proteomes" id="UP000324748">
    <property type="component" value="Unassembled WGS sequence"/>
</dbReference>
<accession>A0A5B0SJQ5</accession>
<dbReference type="PANTHER" id="PTHR33096:SF1">
    <property type="entry name" value="CXC1-LIKE CYSTEINE CLUSTER ASSOCIATED WITH KDZ TRANSPOSASES DOMAIN-CONTAINING PROTEIN"/>
    <property type="match status" value="1"/>
</dbReference>
<keyword evidence="1" id="KW-0175">Coiled coil</keyword>
<dbReference type="InterPro" id="IPR041320">
    <property type="entry name" value="CxC1"/>
</dbReference>
<dbReference type="EMBL" id="VSWC01000184">
    <property type="protein sequence ID" value="KAA1067690.1"/>
    <property type="molecule type" value="Genomic_DNA"/>
</dbReference>
<protein>
    <recommendedName>
        <fullName evidence="3">CxC1-like cysteine cluster associated with KDZ transposases domain-containing protein</fullName>
    </recommendedName>
</protein>
<evidence type="ECO:0000313" key="4">
    <source>
        <dbReference type="EMBL" id="KAA1067690.1"/>
    </source>
</evidence>
<evidence type="ECO:0000313" key="5">
    <source>
        <dbReference type="EMBL" id="KAA1137825.1"/>
    </source>
</evidence>
<sequence length="1054" mass="120327">MARNAHGRNRHNTTADFLITGTSRRSRTQAAQIRNQARELEEHRAFLEEVSIAQQLGIVDANYAQQFAGPPHEDDEQERSQFEPLIGSYVGEDFENDVEQLPCAAHAAYHRARRYAEGRERMSQRWSELEEQVAAAFLICQKATKNWTSLPGTYTLPPNTCTCDPINVQERSMDLFDIIYRHSAIKVPFCLCTPDVVRLVHYGYIASSPDVPRTAFSIRLLQFHELLWQTAVVSTSSFVQALSAFLEMRSDTPLYARGGNYRKRNLRVPLSHSIDMFSRIRLIQQKILIEGLQLSQNDQWANQCPRCFGPNQHEVKSHPKEPDIIIALDGNFQQRHYAYASKDNPPESHYPRSFVKPSKITNVADTLTATDASAVGIDPPCADVHKAANDARGETTWEKCDDNGLFASACRHDIPLMFANIYKTGEKLYYPIALVRNLLADFPQHKVGILYDIGCHLERHVRRRGLLSDRLPDLIFGTSVFHAYVHEWSCQVKYNPRLNPWWGLSDGECLERLWAFLSPLISTLRVSTRLHRLTSIQHRADYYTKELNEKAAYWLLQKLEHANEVISSSRQELAELYQRPNNYTPGSNYNSHFLEQQWSDEQAYHLHTSRTSEKQQLELGRLLCLEEELNKAWQLMADAMTPEQALTQANTCVSVQRQLQAQRNIVGTTGLADNLTQIQQDKLAMVWYTKTELRKSFLALIEEKEPLLRVCRPGESSTLGTRGQQKLIEALRKRAGSLRENLDNYNRLTHEFIASNPDRPAPPIIAYPDLLELQPDDMFWNDGLFTNASEPWAVDPLTQRGIRRLACLQRGLEEVRRLGWEVRRTMRWATERHKKLAKLMRLLVRVPNNGSSIPEELERLVGHSHLTNTMVMANRLHAAGVIVHSSLIQILSLQLEWHIKLPKVFVKTTSQLEDEPLLRDWNSQINRIKQAVAYGLISGIPGDFSEALIVTLTGDLPNPRESRPVLNQPDLSANLPDQPNHADNLLNHEQPLPFNQPNPPNVAEELPNIHQPLPVMDEAEGDEIDEEEAYHADMENILSETMRADLEQDTGVGV</sequence>
<evidence type="ECO:0000313" key="7">
    <source>
        <dbReference type="Proteomes" id="UP000325313"/>
    </source>
</evidence>
<proteinExistence type="predicted"/>
<evidence type="ECO:0000259" key="3">
    <source>
        <dbReference type="Pfam" id="PF18802"/>
    </source>
</evidence>
<dbReference type="OrthoDB" id="3265112at2759"/>
<evidence type="ECO:0000313" key="6">
    <source>
        <dbReference type="Proteomes" id="UP000324748"/>
    </source>
</evidence>
<feature type="region of interest" description="Disordered" evidence="2">
    <location>
        <begin position="958"/>
        <end position="1006"/>
    </location>
</feature>
<dbReference type="Pfam" id="PF18802">
    <property type="entry name" value="CxC1"/>
    <property type="match status" value="1"/>
</dbReference>
<dbReference type="PANTHER" id="PTHR33096">
    <property type="entry name" value="CXC2 DOMAIN-CONTAINING PROTEIN"/>
    <property type="match status" value="1"/>
</dbReference>
<dbReference type="InterPro" id="IPR040521">
    <property type="entry name" value="KDZ"/>
</dbReference>
<feature type="coiled-coil region" evidence="1">
    <location>
        <begin position="23"/>
        <end position="50"/>
    </location>
</feature>
<gene>
    <name evidence="4" type="ORF">PGT21_014667</name>
    <name evidence="5" type="ORF">PGTUg99_050277</name>
</gene>
<dbReference type="EMBL" id="VDEP01000005">
    <property type="protein sequence ID" value="KAA1137825.1"/>
    <property type="molecule type" value="Genomic_DNA"/>
</dbReference>
<dbReference type="Pfam" id="PF18758">
    <property type="entry name" value="KDZ"/>
    <property type="match status" value="1"/>
</dbReference>
<comment type="caution">
    <text evidence="5">The sequence shown here is derived from an EMBL/GenBank/DDBJ whole genome shotgun (WGS) entry which is preliminary data.</text>
</comment>
<evidence type="ECO:0000256" key="2">
    <source>
        <dbReference type="SAM" id="MobiDB-lite"/>
    </source>
</evidence>
<dbReference type="Proteomes" id="UP000325313">
    <property type="component" value="Unassembled WGS sequence"/>
</dbReference>
<name>A0A5B0SJQ5_PUCGR</name>
<dbReference type="AlphaFoldDB" id="A0A5B0SJQ5"/>
<evidence type="ECO:0000256" key="1">
    <source>
        <dbReference type="SAM" id="Coils"/>
    </source>
</evidence>
<organism evidence="5 7">
    <name type="scientific">Puccinia graminis f. sp. tritici</name>
    <dbReference type="NCBI Taxonomy" id="56615"/>
    <lineage>
        <taxon>Eukaryota</taxon>
        <taxon>Fungi</taxon>
        <taxon>Dikarya</taxon>
        <taxon>Basidiomycota</taxon>
        <taxon>Pucciniomycotina</taxon>
        <taxon>Pucciniomycetes</taxon>
        <taxon>Pucciniales</taxon>
        <taxon>Pucciniaceae</taxon>
        <taxon>Puccinia</taxon>
    </lineage>
</organism>
<reference evidence="6 7" key="1">
    <citation type="submission" date="2019-05" db="EMBL/GenBank/DDBJ databases">
        <title>Emergence of the Ug99 lineage of the wheat stem rust pathogen through somatic hybridization.</title>
        <authorList>
            <person name="Li F."/>
            <person name="Upadhyaya N.M."/>
            <person name="Sperschneider J."/>
            <person name="Matny O."/>
            <person name="Nguyen-Phuc H."/>
            <person name="Mago R."/>
            <person name="Raley C."/>
            <person name="Miller M.E."/>
            <person name="Silverstein K.A.T."/>
            <person name="Henningsen E."/>
            <person name="Hirsch C.D."/>
            <person name="Visser B."/>
            <person name="Pretorius Z.A."/>
            <person name="Steffenson B.J."/>
            <person name="Schwessinger B."/>
            <person name="Dodds P.N."/>
            <person name="Figueroa M."/>
        </authorList>
    </citation>
    <scope>NUCLEOTIDE SEQUENCE [LARGE SCALE GENOMIC DNA]</scope>
    <source>
        <strain evidence="4">21-0</strain>
        <strain evidence="5 7">Ug99</strain>
    </source>
</reference>